<comment type="caution">
    <text evidence="2">The sequence shown here is derived from an EMBL/GenBank/DDBJ whole genome shotgun (WGS) entry which is preliminary data.</text>
</comment>
<evidence type="ECO:0008006" key="4">
    <source>
        <dbReference type="Google" id="ProtNLM"/>
    </source>
</evidence>
<reference evidence="3" key="2">
    <citation type="journal article" date="2019" name="Int. J. Syst. Evol. Microbiol.">
        <title>The Global Catalogue of Microorganisms (GCM) 10K type strain sequencing project: providing services to taxonomists for standard genome sequencing and annotation.</title>
        <authorList>
            <consortium name="The Broad Institute Genomics Platform"/>
            <consortium name="The Broad Institute Genome Sequencing Center for Infectious Disease"/>
            <person name="Wu L."/>
            <person name="Ma J."/>
        </authorList>
    </citation>
    <scope>NUCLEOTIDE SEQUENCE [LARGE SCALE GENOMIC DNA]</scope>
    <source>
        <strain evidence="3">CGMCC 1.15772</strain>
    </source>
</reference>
<dbReference type="Proteomes" id="UP001596297">
    <property type="component" value="Unassembled WGS sequence"/>
</dbReference>
<keyword evidence="3" id="KW-1185">Reference proteome</keyword>
<gene>
    <name evidence="1" type="ORF">ACFP81_13505</name>
    <name evidence="2" type="ORF">ACFP81_14200</name>
</gene>
<reference evidence="2" key="1">
    <citation type="journal article" date="2014" name="Int. J. Syst. Evol. Microbiol.">
        <title>Complete genome of a new Firmicutes species belonging to the dominant human colonic microbiota ('Ruminococcus bicirculans') reveals two chromosomes and a selective capacity to utilize plant glucans.</title>
        <authorList>
            <consortium name="NISC Comparative Sequencing Program"/>
            <person name="Wegmann U."/>
            <person name="Louis P."/>
            <person name="Goesmann A."/>
            <person name="Henrissat B."/>
            <person name="Duncan S.H."/>
            <person name="Flint H.J."/>
        </authorList>
    </citation>
    <scope>NUCLEOTIDE SEQUENCE</scope>
    <source>
        <strain evidence="2">NBRC 112440</strain>
    </source>
</reference>
<name>A0ABW1YG97_9DEIO</name>
<accession>A0ABW1YG97</accession>
<evidence type="ECO:0000313" key="1">
    <source>
        <dbReference type="EMBL" id="MFC6592914.1"/>
    </source>
</evidence>
<evidence type="ECO:0000313" key="2">
    <source>
        <dbReference type="EMBL" id="MFC6593043.1"/>
    </source>
</evidence>
<sequence>MWAAPAEYSLFRSADGSMALPYPAGWVALGEEKDTVTIASSFDALQLSLTEAYGELAPGDSLGIAALVPTSVLGLPPGTADAAALSRILNAMMNTADWKEELEEYGVTSSPFPATTVGGRTFAGVSFAGKLSGIYVAYELQPGTLVSLLYIHQGPRNLAAEQNVLWSASQVSAHGHAPALETR</sequence>
<evidence type="ECO:0000313" key="3">
    <source>
        <dbReference type="Proteomes" id="UP001596297"/>
    </source>
</evidence>
<organism evidence="2 3">
    <name type="scientific">Deinococcus lacus</name>
    <dbReference type="NCBI Taxonomy" id="392561"/>
    <lineage>
        <taxon>Bacteria</taxon>
        <taxon>Thermotogati</taxon>
        <taxon>Deinococcota</taxon>
        <taxon>Deinococci</taxon>
        <taxon>Deinococcales</taxon>
        <taxon>Deinococcaceae</taxon>
        <taxon>Deinococcus</taxon>
    </lineage>
</organism>
<dbReference type="EMBL" id="JBHSWD010000003">
    <property type="protein sequence ID" value="MFC6592914.1"/>
    <property type="molecule type" value="Genomic_DNA"/>
</dbReference>
<dbReference type="RefSeq" id="WP_380084026.1">
    <property type="nucleotide sequence ID" value="NZ_JBHSWD010000003.1"/>
</dbReference>
<proteinExistence type="predicted"/>
<protein>
    <recommendedName>
        <fullName evidence="4">DUF1795 domain-containing protein</fullName>
    </recommendedName>
</protein>
<reference evidence="2" key="3">
    <citation type="submission" date="2024-09" db="EMBL/GenBank/DDBJ databases">
        <authorList>
            <person name="Sun Q."/>
            <person name="Mori K."/>
        </authorList>
    </citation>
    <scope>NUCLEOTIDE SEQUENCE</scope>
    <source>
        <strain evidence="2">NBRC 112440</strain>
    </source>
</reference>
<dbReference type="EMBL" id="JBHSWD010000003">
    <property type="protein sequence ID" value="MFC6593043.1"/>
    <property type="molecule type" value="Genomic_DNA"/>
</dbReference>